<dbReference type="Proteomes" id="UP000823863">
    <property type="component" value="Unassembled WGS sequence"/>
</dbReference>
<organism evidence="4 5">
    <name type="scientific">Candidatus Enterocloster excrementigallinarum</name>
    <dbReference type="NCBI Taxonomy" id="2838558"/>
    <lineage>
        <taxon>Bacteria</taxon>
        <taxon>Bacillati</taxon>
        <taxon>Bacillota</taxon>
        <taxon>Clostridia</taxon>
        <taxon>Lachnospirales</taxon>
        <taxon>Lachnospiraceae</taxon>
        <taxon>Enterocloster</taxon>
    </lineage>
</organism>
<evidence type="ECO:0000259" key="3">
    <source>
        <dbReference type="Pfam" id="PF23750"/>
    </source>
</evidence>
<proteinExistence type="predicted"/>
<feature type="transmembrane region" description="Helical" evidence="2">
    <location>
        <begin position="58"/>
        <end position="77"/>
    </location>
</feature>
<evidence type="ECO:0000313" key="4">
    <source>
        <dbReference type="EMBL" id="HJC65485.1"/>
    </source>
</evidence>
<name>A0A9D2TCJ7_9FIRM</name>
<sequence length="346" mass="38255">MKYMVMECHLTYAVVLSEDGRFLKAANLHYEPGQVVTDLVEMEIPESRRDEKRKGRRWIYTLAAAAACLMLAATSMFQAGNRTYGSVYMTINPEVRIDVNRKDLVVDLEGINQDGLELIDGYSYRKKELDVVVDELVDRAIDQGYLHEGGRISLALEGEDGQWVMDQSDSLSTHLNEHLTGKMSVTIEVTDRNHESSQVMIPITPQADHYNEMDYGEDKETPAETEPVQTEPVLPETAPTENQETGVPAESSRAESVPAVTAPTEAVPAPTEPVPAGPAPIQETQPPSTLPETWPADDDGQTDYEDSDDGQTDYGDRDDGQTDYGDLDDGQTDYGDDDDDDDGDDD</sequence>
<evidence type="ECO:0000256" key="1">
    <source>
        <dbReference type="SAM" id="MobiDB-lite"/>
    </source>
</evidence>
<feature type="domain" description="Anti-sigma factor RsgI-like middle" evidence="3">
    <location>
        <begin position="84"/>
        <end position="193"/>
    </location>
</feature>
<dbReference type="Pfam" id="PF23750">
    <property type="entry name" value="RsgI_M"/>
    <property type="match status" value="1"/>
</dbReference>
<comment type="caution">
    <text evidence="4">The sequence shown here is derived from an EMBL/GenBank/DDBJ whole genome shotgun (WGS) entry which is preliminary data.</text>
</comment>
<feature type="compositionally biased region" description="Basic and acidic residues" evidence="1">
    <location>
        <begin position="209"/>
        <end position="222"/>
    </location>
</feature>
<dbReference type="InterPro" id="IPR055431">
    <property type="entry name" value="RsgI_M"/>
</dbReference>
<keyword evidence="2" id="KW-1133">Transmembrane helix</keyword>
<feature type="region of interest" description="Disordered" evidence="1">
    <location>
        <begin position="193"/>
        <end position="346"/>
    </location>
</feature>
<accession>A0A9D2TCJ7</accession>
<keyword evidence="2" id="KW-0812">Transmembrane</keyword>
<dbReference type="AlphaFoldDB" id="A0A9D2TCJ7"/>
<reference evidence="4" key="1">
    <citation type="journal article" date="2021" name="PeerJ">
        <title>Extensive microbial diversity within the chicken gut microbiome revealed by metagenomics and culture.</title>
        <authorList>
            <person name="Gilroy R."/>
            <person name="Ravi A."/>
            <person name="Getino M."/>
            <person name="Pursley I."/>
            <person name="Horton D.L."/>
            <person name="Alikhan N.F."/>
            <person name="Baker D."/>
            <person name="Gharbi K."/>
            <person name="Hall N."/>
            <person name="Watson M."/>
            <person name="Adriaenssens E.M."/>
            <person name="Foster-Nyarko E."/>
            <person name="Jarju S."/>
            <person name="Secka A."/>
            <person name="Antonio M."/>
            <person name="Oren A."/>
            <person name="Chaudhuri R.R."/>
            <person name="La Ragione R."/>
            <person name="Hildebrand F."/>
            <person name="Pallen M.J."/>
        </authorList>
    </citation>
    <scope>NUCLEOTIDE SEQUENCE</scope>
    <source>
        <strain evidence="4">CHK198-12963</strain>
    </source>
</reference>
<feature type="compositionally biased region" description="Acidic residues" evidence="1">
    <location>
        <begin position="325"/>
        <end position="346"/>
    </location>
</feature>
<gene>
    <name evidence="4" type="ORF">H9931_02030</name>
</gene>
<keyword evidence="2" id="KW-0472">Membrane</keyword>
<reference evidence="4" key="2">
    <citation type="submission" date="2021-04" db="EMBL/GenBank/DDBJ databases">
        <authorList>
            <person name="Gilroy R."/>
        </authorList>
    </citation>
    <scope>NUCLEOTIDE SEQUENCE</scope>
    <source>
        <strain evidence="4">CHK198-12963</strain>
    </source>
</reference>
<feature type="compositionally biased region" description="Low complexity" evidence="1">
    <location>
        <begin position="257"/>
        <end position="269"/>
    </location>
</feature>
<evidence type="ECO:0000256" key="2">
    <source>
        <dbReference type="SAM" id="Phobius"/>
    </source>
</evidence>
<feature type="compositionally biased region" description="Acidic residues" evidence="1">
    <location>
        <begin position="295"/>
        <end position="311"/>
    </location>
</feature>
<protein>
    <recommendedName>
        <fullName evidence="3">Anti-sigma factor RsgI-like middle domain-containing protein</fullName>
    </recommendedName>
</protein>
<feature type="compositionally biased region" description="Polar residues" evidence="1">
    <location>
        <begin position="282"/>
        <end position="291"/>
    </location>
</feature>
<evidence type="ECO:0000313" key="5">
    <source>
        <dbReference type="Proteomes" id="UP000823863"/>
    </source>
</evidence>
<dbReference type="EMBL" id="DWWB01000007">
    <property type="protein sequence ID" value="HJC65485.1"/>
    <property type="molecule type" value="Genomic_DNA"/>
</dbReference>